<comment type="caution">
    <text evidence="6">The sequence shown here is derived from an EMBL/GenBank/DDBJ whole genome shotgun (WGS) entry which is preliminary data.</text>
</comment>
<dbReference type="GO" id="GO:0005829">
    <property type="term" value="C:cytosol"/>
    <property type="evidence" value="ECO:0007669"/>
    <property type="project" value="TreeGrafter"/>
</dbReference>
<dbReference type="PANTHER" id="PTHR33867">
    <property type="entry name" value="RIBOSOME MATURATION FACTOR RIMP"/>
    <property type="match status" value="1"/>
</dbReference>
<evidence type="ECO:0000313" key="6">
    <source>
        <dbReference type="EMBL" id="KAJ9625275.1"/>
    </source>
</evidence>
<evidence type="ECO:0008006" key="7">
    <source>
        <dbReference type="Google" id="ProtNLM"/>
    </source>
</evidence>
<dbReference type="InterPro" id="IPR036847">
    <property type="entry name" value="RimP_C_sf"/>
</dbReference>
<dbReference type="SUPFAM" id="SSF74942">
    <property type="entry name" value="YhbC-like, C-terminal domain"/>
    <property type="match status" value="1"/>
</dbReference>
<dbReference type="InterPro" id="IPR035956">
    <property type="entry name" value="RimP_N_sf"/>
</dbReference>
<dbReference type="AlphaFoldDB" id="A0AA39CU40"/>
<evidence type="ECO:0000256" key="3">
    <source>
        <dbReference type="SAM" id="MobiDB-lite"/>
    </source>
</evidence>
<name>A0AA39CU40_9EURO</name>
<dbReference type="Pfam" id="PF02576">
    <property type="entry name" value="RimP_N"/>
    <property type="match status" value="1"/>
</dbReference>
<dbReference type="FunFam" id="3.30.300.70:FF:000001">
    <property type="entry name" value="Ribosome maturation factor RimP"/>
    <property type="match status" value="1"/>
</dbReference>
<feature type="region of interest" description="Disordered" evidence="3">
    <location>
        <begin position="250"/>
        <end position="283"/>
    </location>
</feature>
<feature type="domain" description="Ribosome maturation factor RimP N-terminal" evidence="4">
    <location>
        <begin position="98"/>
        <end position="176"/>
    </location>
</feature>
<dbReference type="InterPro" id="IPR028989">
    <property type="entry name" value="RimP_N"/>
</dbReference>
<sequence>MPGERSGGFQHGRSLAPERCRGYHQRPRSTPDGGAPHRRSTRKEGRSTLVQRVATGIQSPESFRKRGPAGPSSFSGRRHPTKRSRQAVSDKATDIANLLAPTVVSLGLELLGVEYLPAPGGATLRLYIDVPLAEQPERIINVDDCERVSREVSAQMDVEDPISGNYTLEVSSPGVDRPLFNLEQFGRHLGESAKVTLKLPQENRRRLQGRIDAIDEAQGSITFIVDNTALVVSADNIDKARIMPDWVALGLAPSKPTGPAPKRPKPNKNSSSNEPAAKKPRAE</sequence>
<dbReference type="NCBIfam" id="NF000931">
    <property type="entry name" value="PRK00092.2-3"/>
    <property type="match status" value="1"/>
</dbReference>
<evidence type="ECO:0000256" key="1">
    <source>
        <dbReference type="ARBA" id="ARBA00022490"/>
    </source>
</evidence>
<dbReference type="EMBL" id="JAPDRN010000089">
    <property type="protein sequence ID" value="KAJ9625275.1"/>
    <property type="molecule type" value="Genomic_DNA"/>
</dbReference>
<dbReference type="Gene3D" id="2.30.30.180">
    <property type="entry name" value="Ribosome maturation factor RimP, C-terminal domain"/>
    <property type="match status" value="1"/>
</dbReference>
<keyword evidence="1" id="KW-0963">Cytoplasm</keyword>
<feature type="compositionally biased region" description="Gly residues" evidence="3">
    <location>
        <begin position="1"/>
        <end position="10"/>
    </location>
</feature>
<gene>
    <name evidence="6" type="ORF">H2204_010519</name>
</gene>
<feature type="compositionally biased region" description="Basic residues" evidence="3">
    <location>
        <begin position="76"/>
        <end position="85"/>
    </location>
</feature>
<keyword evidence="2" id="KW-0690">Ribosome biogenesis</keyword>
<feature type="domain" description="Ribosome maturation factor RimP C-terminal" evidence="5">
    <location>
        <begin position="179"/>
        <end position="246"/>
    </location>
</feature>
<protein>
    <recommendedName>
        <fullName evidence="7">Ribosome maturation factor RimP</fullName>
    </recommendedName>
</protein>
<dbReference type="InterPro" id="IPR003728">
    <property type="entry name" value="Ribosome_maturation_RimP"/>
</dbReference>
<dbReference type="SUPFAM" id="SSF75420">
    <property type="entry name" value="YhbC-like, N-terminal domain"/>
    <property type="match status" value="1"/>
</dbReference>
<dbReference type="PANTHER" id="PTHR33867:SF1">
    <property type="entry name" value="RIBOSOME MATURATION FACTOR RIMP"/>
    <property type="match status" value="1"/>
</dbReference>
<dbReference type="InterPro" id="IPR028998">
    <property type="entry name" value="RimP_C"/>
</dbReference>
<evidence type="ECO:0000259" key="5">
    <source>
        <dbReference type="Pfam" id="PF17384"/>
    </source>
</evidence>
<reference evidence="6" key="1">
    <citation type="submission" date="2022-10" db="EMBL/GenBank/DDBJ databases">
        <title>Culturing micro-colonial fungi from biological soil crusts in the Mojave desert and describing Neophaeococcomyces mojavensis, and introducing the new genera and species Taxawa tesnikishii.</title>
        <authorList>
            <person name="Kurbessoian T."/>
            <person name="Stajich J.E."/>
        </authorList>
    </citation>
    <scope>NUCLEOTIDE SEQUENCE</scope>
    <source>
        <strain evidence="6">TK_35</strain>
    </source>
</reference>
<proteinExistence type="inferred from homology"/>
<dbReference type="GO" id="GO:0000028">
    <property type="term" value="P:ribosomal small subunit assembly"/>
    <property type="evidence" value="ECO:0007669"/>
    <property type="project" value="TreeGrafter"/>
</dbReference>
<dbReference type="GO" id="GO:0006412">
    <property type="term" value="P:translation"/>
    <property type="evidence" value="ECO:0007669"/>
    <property type="project" value="TreeGrafter"/>
</dbReference>
<evidence type="ECO:0000256" key="2">
    <source>
        <dbReference type="ARBA" id="ARBA00022517"/>
    </source>
</evidence>
<feature type="region of interest" description="Disordered" evidence="3">
    <location>
        <begin position="1"/>
        <end position="89"/>
    </location>
</feature>
<organism evidence="6">
    <name type="scientific">Knufia peltigerae</name>
    <dbReference type="NCBI Taxonomy" id="1002370"/>
    <lineage>
        <taxon>Eukaryota</taxon>
        <taxon>Fungi</taxon>
        <taxon>Dikarya</taxon>
        <taxon>Ascomycota</taxon>
        <taxon>Pezizomycotina</taxon>
        <taxon>Eurotiomycetes</taxon>
        <taxon>Chaetothyriomycetidae</taxon>
        <taxon>Chaetothyriales</taxon>
        <taxon>Trichomeriaceae</taxon>
        <taxon>Knufia</taxon>
    </lineage>
</organism>
<evidence type="ECO:0000259" key="4">
    <source>
        <dbReference type="Pfam" id="PF02576"/>
    </source>
</evidence>
<dbReference type="HAMAP" id="MF_01077">
    <property type="entry name" value="RimP"/>
    <property type="match status" value="1"/>
</dbReference>
<dbReference type="Pfam" id="PF17384">
    <property type="entry name" value="DUF150_C"/>
    <property type="match status" value="1"/>
</dbReference>
<dbReference type="Gene3D" id="3.30.300.70">
    <property type="entry name" value="RimP-like superfamily, N-terminal"/>
    <property type="match status" value="1"/>
</dbReference>
<accession>A0AA39CU40</accession>
<dbReference type="CDD" id="cd01734">
    <property type="entry name" value="YlxS_C"/>
    <property type="match status" value="1"/>
</dbReference>